<dbReference type="InterPro" id="IPR050275">
    <property type="entry name" value="PGM_Phosphatase"/>
</dbReference>
<accession>R7ZQV1</accession>
<comment type="caution">
    <text evidence="3">The sequence shown here is derived from an EMBL/GenBank/DDBJ whole genome shotgun (WGS) entry which is preliminary data.</text>
</comment>
<dbReference type="PIRSF" id="PIRSF000709">
    <property type="entry name" value="6PFK_2-Ptase"/>
    <property type="match status" value="1"/>
</dbReference>
<keyword evidence="4" id="KW-1185">Reference proteome</keyword>
<dbReference type="InterPro" id="IPR001345">
    <property type="entry name" value="PG/BPGM_mutase_AS"/>
</dbReference>
<dbReference type="EMBL" id="AQHR01000085">
    <property type="protein sequence ID" value="EON76433.1"/>
    <property type="molecule type" value="Genomic_DNA"/>
</dbReference>
<feature type="binding site" evidence="2">
    <location>
        <begin position="10"/>
        <end position="17"/>
    </location>
    <ligand>
        <name>substrate</name>
    </ligand>
</feature>
<organism evidence="3 4">
    <name type="scientific">Lunatimonas lonarensis</name>
    <dbReference type="NCBI Taxonomy" id="1232681"/>
    <lineage>
        <taxon>Bacteria</taxon>
        <taxon>Pseudomonadati</taxon>
        <taxon>Bacteroidota</taxon>
        <taxon>Cytophagia</taxon>
        <taxon>Cytophagales</taxon>
        <taxon>Cyclobacteriaceae</taxon>
    </lineage>
</organism>
<dbReference type="OrthoDB" id="9782128at2"/>
<dbReference type="PANTHER" id="PTHR48100">
    <property type="entry name" value="BROAD-SPECIFICITY PHOSPHATASE YOR283W-RELATED"/>
    <property type="match status" value="1"/>
</dbReference>
<evidence type="ECO:0000313" key="4">
    <source>
        <dbReference type="Proteomes" id="UP000013909"/>
    </source>
</evidence>
<dbReference type="SUPFAM" id="SSF53254">
    <property type="entry name" value="Phosphoglycerate mutase-like"/>
    <property type="match status" value="1"/>
</dbReference>
<feature type="binding site" evidence="2">
    <location>
        <position position="61"/>
    </location>
    <ligand>
        <name>substrate</name>
    </ligand>
</feature>
<evidence type="ECO:0000256" key="1">
    <source>
        <dbReference type="PIRSR" id="PIRSR613078-1"/>
    </source>
</evidence>
<evidence type="ECO:0000313" key="3">
    <source>
        <dbReference type="EMBL" id="EON76433.1"/>
    </source>
</evidence>
<protein>
    <submittedName>
        <fullName evidence="3">Phosphoglycerate mutase-like protein</fullName>
    </submittedName>
</protein>
<dbReference type="RefSeq" id="WP_010855017.1">
    <property type="nucleotide sequence ID" value="NZ_AQHR01000085.1"/>
</dbReference>
<gene>
    <name evidence="3" type="ORF">ADIS_2883</name>
</gene>
<name>R7ZQV1_9BACT</name>
<dbReference type="AlphaFoldDB" id="R7ZQV1"/>
<proteinExistence type="predicted"/>
<dbReference type="PROSITE" id="PS00175">
    <property type="entry name" value="PG_MUTASE"/>
    <property type="match status" value="1"/>
</dbReference>
<dbReference type="InterPro" id="IPR029033">
    <property type="entry name" value="His_PPase_superfam"/>
</dbReference>
<dbReference type="CDD" id="cd07067">
    <property type="entry name" value="HP_PGM_like"/>
    <property type="match status" value="1"/>
</dbReference>
<sequence length="204" mass="23251">MSSKKIYIVRHGQTDYNLRGVVQGSGIDAPLNETGRKQAAAFFEQNRHIPFDLVYYSGLIRTKQSIQPFLEMGIPGLSLPDLNEISWGKYEGIPMDENGHQHYQTMLNRWSEGQLDYRIEGGESPLEVSHRLSRAIDHITGNGGENILVCMHGRAIRILMCLLLGKPLHEMDYFQHQNLCCYQLDYKGGDLYELIGYRGSPIHQ</sequence>
<dbReference type="STRING" id="1232681.ADIS_2883"/>
<dbReference type="Gene3D" id="3.40.50.1240">
    <property type="entry name" value="Phosphoglycerate mutase-like"/>
    <property type="match status" value="1"/>
</dbReference>
<dbReference type="Proteomes" id="UP000013909">
    <property type="component" value="Unassembled WGS sequence"/>
</dbReference>
<dbReference type="GO" id="GO:0016791">
    <property type="term" value="F:phosphatase activity"/>
    <property type="evidence" value="ECO:0007669"/>
    <property type="project" value="TreeGrafter"/>
</dbReference>
<dbReference type="Pfam" id="PF00300">
    <property type="entry name" value="His_Phos_1"/>
    <property type="match status" value="1"/>
</dbReference>
<feature type="active site" description="Tele-phosphohistidine intermediate" evidence="1">
    <location>
        <position position="11"/>
    </location>
</feature>
<feature type="active site" description="Proton donor/acceptor" evidence="1">
    <location>
        <position position="84"/>
    </location>
</feature>
<evidence type="ECO:0000256" key="2">
    <source>
        <dbReference type="PIRSR" id="PIRSR613078-2"/>
    </source>
</evidence>
<reference evidence="3 4" key="1">
    <citation type="submission" date="2013-02" db="EMBL/GenBank/DDBJ databases">
        <title>A novel strain isolated from Lonar lake, Maharashtra, India.</title>
        <authorList>
            <person name="Singh A."/>
        </authorList>
    </citation>
    <scope>NUCLEOTIDE SEQUENCE [LARGE SCALE GENOMIC DNA]</scope>
    <source>
        <strain evidence="3 4">AK24</strain>
    </source>
</reference>
<dbReference type="SMART" id="SM00855">
    <property type="entry name" value="PGAM"/>
    <property type="match status" value="1"/>
</dbReference>
<dbReference type="InterPro" id="IPR013078">
    <property type="entry name" value="His_Pase_superF_clade-1"/>
</dbReference>